<keyword evidence="3" id="KW-1185">Reference proteome</keyword>
<dbReference type="OrthoDB" id="8991911at2"/>
<sequence>MHVDEGEAREPGTPAAELADYLPRPGSVTVFSAAWCGYCTALKAGLARAGTEVREVMIEEDPAAERIAIAANGGDWLIPTVVFSDGSIRVNPGVRGVSERLQQIDDGV</sequence>
<dbReference type="CDD" id="cd02976">
    <property type="entry name" value="NrdH"/>
    <property type="match status" value="1"/>
</dbReference>
<dbReference type="AlphaFoldDB" id="A0A4P6KI79"/>
<dbReference type="KEGG" id="ltr:EVS81_05475"/>
<organism evidence="2 3">
    <name type="scientific">Leucobacter triazinivorans</name>
    <dbReference type="NCBI Taxonomy" id="1784719"/>
    <lineage>
        <taxon>Bacteria</taxon>
        <taxon>Bacillati</taxon>
        <taxon>Actinomycetota</taxon>
        <taxon>Actinomycetes</taxon>
        <taxon>Micrococcales</taxon>
        <taxon>Microbacteriaceae</taxon>
        <taxon>Leucobacter</taxon>
    </lineage>
</organism>
<name>A0A4P6KI79_9MICO</name>
<dbReference type="SUPFAM" id="SSF52833">
    <property type="entry name" value="Thioredoxin-like"/>
    <property type="match status" value="1"/>
</dbReference>
<dbReference type="PROSITE" id="PS51354">
    <property type="entry name" value="GLUTAREDOXIN_2"/>
    <property type="match status" value="1"/>
</dbReference>
<dbReference type="InterPro" id="IPR002109">
    <property type="entry name" value="Glutaredoxin"/>
</dbReference>
<dbReference type="EMBL" id="CP035806">
    <property type="protein sequence ID" value="QBE50206.1"/>
    <property type="molecule type" value="Genomic_DNA"/>
</dbReference>
<accession>A0A4P6KI79</accession>
<dbReference type="InterPro" id="IPR036249">
    <property type="entry name" value="Thioredoxin-like_sf"/>
</dbReference>
<feature type="domain" description="Glutaredoxin" evidence="1">
    <location>
        <begin position="28"/>
        <end position="83"/>
    </location>
</feature>
<dbReference type="Proteomes" id="UP000289260">
    <property type="component" value="Chromosome"/>
</dbReference>
<protein>
    <submittedName>
        <fullName evidence="2">NrdH-redoxin</fullName>
    </submittedName>
</protein>
<gene>
    <name evidence="2" type="ORF">EVS81_05475</name>
</gene>
<dbReference type="Pfam" id="PF00462">
    <property type="entry name" value="Glutaredoxin"/>
    <property type="match status" value="1"/>
</dbReference>
<evidence type="ECO:0000313" key="2">
    <source>
        <dbReference type="EMBL" id="QBE50206.1"/>
    </source>
</evidence>
<evidence type="ECO:0000313" key="3">
    <source>
        <dbReference type="Proteomes" id="UP000289260"/>
    </source>
</evidence>
<dbReference type="Gene3D" id="3.40.30.10">
    <property type="entry name" value="Glutaredoxin"/>
    <property type="match status" value="1"/>
</dbReference>
<proteinExistence type="predicted"/>
<evidence type="ECO:0000259" key="1">
    <source>
        <dbReference type="Pfam" id="PF00462"/>
    </source>
</evidence>
<reference evidence="2 3" key="1">
    <citation type="submission" date="2019-02" db="EMBL/GenBank/DDBJ databases">
        <authorList>
            <person name="Sun L."/>
            <person name="Pan D."/>
            <person name="Wu X."/>
        </authorList>
    </citation>
    <scope>NUCLEOTIDE SEQUENCE [LARGE SCALE GENOMIC DNA]</scope>
    <source>
        <strain evidence="2 3">JW-1</strain>
    </source>
</reference>